<evidence type="ECO:0000313" key="5">
    <source>
        <dbReference type="Proteomes" id="UP000054560"/>
    </source>
</evidence>
<keyword evidence="1" id="KW-0863">Zinc-finger</keyword>
<reference evidence="4 5" key="1">
    <citation type="submission" date="2011-02" db="EMBL/GenBank/DDBJ databases">
        <title>The Genome Sequence of Sphaeroforma arctica JP610.</title>
        <authorList>
            <consortium name="The Broad Institute Genome Sequencing Platform"/>
            <person name="Russ C."/>
            <person name="Cuomo C."/>
            <person name="Young S.K."/>
            <person name="Zeng Q."/>
            <person name="Gargeya S."/>
            <person name="Alvarado L."/>
            <person name="Berlin A."/>
            <person name="Chapman S.B."/>
            <person name="Chen Z."/>
            <person name="Freedman E."/>
            <person name="Gellesch M."/>
            <person name="Goldberg J."/>
            <person name="Griggs A."/>
            <person name="Gujja S."/>
            <person name="Heilman E."/>
            <person name="Heiman D."/>
            <person name="Howarth C."/>
            <person name="Mehta T."/>
            <person name="Neiman D."/>
            <person name="Pearson M."/>
            <person name="Roberts A."/>
            <person name="Saif S."/>
            <person name="Shea T."/>
            <person name="Shenoy N."/>
            <person name="Sisk P."/>
            <person name="Stolte C."/>
            <person name="Sykes S."/>
            <person name="White J."/>
            <person name="Yandava C."/>
            <person name="Burger G."/>
            <person name="Gray M.W."/>
            <person name="Holland P.W.H."/>
            <person name="King N."/>
            <person name="Lang F.B.F."/>
            <person name="Roger A.J."/>
            <person name="Ruiz-Trillo I."/>
            <person name="Haas B."/>
            <person name="Nusbaum C."/>
            <person name="Birren B."/>
        </authorList>
    </citation>
    <scope>NUCLEOTIDE SEQUENCE [LARGE SCALE GENOMIC DNA]</scope>
    <source>
        <strain evidence="4 5">JP610</strain>
    </source>
</reference>
<protein>
    <recommendedName>
        <fullName evidence="3">C2H2-type domain-containing protein</fullName>
    </recommendedName>
</protein>
<feature type="compositionally biased region" description="Polar residues" evidence="2">
    <location>
        <begin position="65"/>
        <end position="77"/>
    </location>
</feature>
<dbReference type="InterPro" id="IPR013087">
    <property type="entry name" value="Znf_C2H2_type"/>
</dbReference>
<accession>A0A0L0FVE8</accession>
<dbReference type="Proteomes" id="UP000054560">
    <property type="component" value="Unassembled WGS sequence"/>
</dbReference>
<keyword evidence="5" id="KW-1185">Reference proteome</keyword>
<gene>
    <name evidence="4" type="ORF">SARC_07108</name>
</gene>
<feature type="region of interest" description="Disordered" evidence="2">
    <location>
        <begin position="65"/>
        <end position="84"/>
    </location>
</feature>
<dbReference type="AlphaFoldDB" id="A0A0L0FVE8"/>
<dbReference type="GO" id="GO:0008270">
    <property type="term" value="F:zinc ion binding"/>
    <property type="evidence" value="ECO:0007669"/>
    <property type="project" value="UniProtKB-KW"/>
</dbReference>
<evidence type="ECO:0000313" key="4">
    <source>
        <dbReference type="EMBL" id="KNC80536.1"/>
    </source>
</evidence>
<sequence length="440" mass="47553">MAIPVTIPMAVPEDHLNLPNTLNGSHVQMFDYNAVDQSIQKMELGMIQTIGTTTGIFNKQLASNTSDPAGLASQTSGGVEKPKRVRRKFKDIDRSVQCDVPGCGRFYTNNSCMRTHKKRKHNGMPQTPRKKKAVVHRPRAISIRTNKPEGIPAATSSPLVNGTQIGAGIGARMASTQQTATSARGSMCVGEGVKSSQSEAPDVNFDIGSPSFENFVRHLGLQNDPLEMQSQYLALSYLRNMLPSNLQQTSLFNQQASGYVNGFPPIVSPGSHSLNTDFTTMMSSFSSTQPMPIQPIQFPGLVNSGQQEVSSGRQSNVSIGSQGLMAAPSTDQNPSPNGVAQLESNINADIAELNCVSRYASTVESPLNLSHMSLYQQHIAQNSLNEPLWLNNYTQQTGTQNVGHLQGQSAMQQAKLGEAESINWLYTQIGQHTPLSAGQP</sequence>
<evidence type="ECO:0000259" key="3">
    <source>
        <dbReference type="PROSITE" id="PS50157"/>
    </source>
</evidence>
<name>A0A0L0FVE8_9EUKA</name>
<dbReference type="RefSeq" id="XP_014154438.1">
    <property type="nucleotide sequence ID" value="XM_014298963.1"/>
</dbReference>
<dbReference type="GeneID" id="25907612"/>
<keyword evidence="1" id="KW-0479">Metal-binding</keyword>
<feature type="domain" description="C2H2-type" evidence="3">
    <location>
        <begin position="96"/>
        <end position="126"/>
    </location>
</feature>
<feature type="region of interest" description="Disordered" evidence="2">
    <location>
        <begin position="116"/>
        <end position="138"/>
    </location>
</feature>
<proteinExistence type="predicted"/>
<evidence type="ECO:0000256" key="1">
    <source>
        <dbReference type="PROSITE-ProRule" id="PRU00042"/>
    </source>
</evidence>
<evidence type="ECO:0000256" key="2">
    <source>
        <dbReference type="SAM" id="MobiDB-lite"/>
    </source>
</evidence>
<dbReference type="EMBL" id="KQ242138">
    <property type="protein sequence ID" value="KNC80536.1"/>
    <property type="molecule type" value="Genomic_DNA"/>
</dbReference>
<keyword evidence="1" id="KW-0862">Zinc</keyword>
<dbReference type="PROSITE" id="PS50157">
    <property type="entry name" value="ZINC_FINGER_C2H2_2"/>
    <property type="match status" value="1"/>
</dbReference>
<dbReference type="PROSITE" id="PS00028">
    <property type="entry name" value="ZINC_FINGER_C2H2_1"/>
    <property type="match status" value="1"/>
</dbReference>
<organism evidence="4 5">
    <name type="scientific">Sphaeroforma arctica JP610</name>
    <dbReference type="NCBI Taxonomy" id="667725"/>
    <lineage>
        <taxon>Eukaryota</taxon>
        <taxon>Ichthyosporea</taxon>
        <taxon>Ichthyophonida</taxon>
        <taxon>Sphaeroforma</taxon>
    </lineage>
</organism>